<proteinExistence type="predicted"/>
<keyword evidence="2" id="KW-1185">Reference proteome</keyword>
<name>A0A816FFC7_ADIRI</name>
<organism evidence="1 2">
    <name type="scientific">Adineta ricciae</name>
    <name type="common">Rotifer</name>
    <dbReference type="NCBI Taxonomy" id="249248"/>
    <lineage>
        <taxon>Eukaryota</taxon>
        <taxon>Metazoa</taxon>
        <taxon>Spiralia</taxon>
        <taxon>Gnathifera</taxon>
        <taxon>Rotifera</taxon>
        <taxon>Eurotatoria</taxon>
        <taxon>Bdelloidea</taxon>
        <taxon>Adinetida</taxon>
        <taxon>Adinetidae</taxon>
        <taxon>Adineta</taxon>
    </lineage>
</organism>
<feature type="non-terminal residue" evidence="1">
    <location>
        <position position="1"/>
    </location>
</feature>
<evidence type="ECO:0000313" key="2">
    <source>
        <dbReference type="Proteomes" id="UP000663828"/>
    </source>
</evidence>
<reference evidence="1" key="1">
    <citation type="submission" date="2021-02" db="EMBL/GenBank/DDBJ databases">
        <authorList>
            <person name="Nowell W R."/>
        </authorList>
    </citation>
    <scope>NUCLEOTIDE SEQUENCE</scope>
</reference>
<dbReference type="Proteomes" id="UP000663828">
    <property type="component" value="Unassembled WGS sequence"/>
</dbReference>
<accession>A0A816FFC7</accession>
<evidence type="ECO:0000313" key="1">
    <source>
        <dbReference type="EMBL" id="CAF1660864.1"/>
    </source>
</evidence>
<comment type="caution">
    <text evidence="1">The sequence shown here is derived from an EMBL/GenBank/DDBJ whole genome shotgun (WGS) entry which is preliminary data.</text>
</comment>
<sequence length="38" mass="4382">LNNRPGLGFLQSFLQTRPELNEQQQNNNSSLNQTFFSV</sequence>
<dbReference type="EMBL" id="CAJNOR010011382">
    <property type="protein sequence ID" value="CAF1660864.1"/>
    <property type="molecule type" value="Genomic_DNA"/>
</dbReference>
<protein>
    <submittedName>
        <fullName evidence="1">Uncharacterized protein</fullName>
    </submittedName>
</protein>
<gene>
    <name evidence="1" type="ORF">XAT740_LOCUS56836</name>
</gene>
<dbReference type="AlphaFoldDB" id="A0A816FFC7"/>